<dbReference type="EMBL" id="LAZR01002168">
    <property type="protein sequence ID" value="KKN33562.1"/>
    <property type="molecule type" value="Genomic_DNA"/>
</dbReference>
<dbReference type="AlphaFoldDB" id="A0A0F9Q937"/>
<dbReference type="InterPro" id="IPR017926">
    <property type="entry name" value="GATASE"/>
</dbReference>
<evidence type="ECO:0000259" key="1">
    <source>
        <dbReference type="Pfam" id="PF00117"/>
    </source>
</evidence>
<dbReference type="Gene3D" id="3.40.50.880">
    <property type="match status" value="1"/>
</dbReference>
<evidence type="ECO:0000313" key="2">
    <source>
        <dbReference type="EMBL" id="KKN33562.1"/>
    </source>
</evidence>
<organism evidence="2">
    <name type="scientific">marine sediment metagenome</name>
    <dbReference type="NCBI Taxonomy" id="412755"/>
    <lineage>
        <taxon>unclassified sequences</taxon>
        <taxon>metagenomes</taxon>
        <taxon>ecological metagenomes</taxon>
    </lineage>
</organism>
<protein>
    <recommendedName>
        <fullName evidence="1">Glutamine amidotransferase domain-containing protein</fullName>
    </recommendedName>
</protein>
<dbReference type="SUPFAM" id="SSF52317">
    <property type="entry name" value="Class I glutamine amidotransferase-like"/>
    <property type="match status" value="1"/>
</dbReference>
<dbReference type="PANTHER" id="PTHR42695">
    <property type="entry name" value="GLUTAMINE AMIDOTRANSFERASE YLR126C-RELATED"/>
    <property type="match status" value="1"/>
</dbReference>
<dbReference type="PANTHER" id="PTHR42695:SF5">
    <property type="entry name" value="GLUTAMINE AMIDOTRANSFERASE YLR126C-RELATED"/>
    <property type="match status" value="1"/>
</dbReference>
<dbReference type="InterPro" id="IPR029062">
    <property type="entry name" value="Class_I_gatase-like"/>
</dbReference>
<dbReference type="GO" id="GO:0005829">
    <property type="term" value="C:cytosol"/>
    <property type="evidence" value="ECO:0007669"/>
    <property type="project" value="TreeGrafter"/>
</dbReference>
<dbReference type="CDD" id="cd01741">
    <property type="entry name" value="GATase1_1"/>
    <property type="match status" value="1"/>
</dbReference>
<comment type="caution">
    <text evidence="2">The sequence shown here is derived from an EMBL/GenBank/DDBJ whole genome shotgun (WGS) entry which is preliminary data.</text>
</comment>
<name>A0A0F9Q937_9ZZZZ</name>
<sequence>MREKEVKVALIDNSIDSSIYNPQKHWKSYLRIEWDSFKAAESHFPDLKKGYTHLILSGSEASIIERENWVYEEVEVVQDAVEKGLSILGSCYGHQLLAFALLGSASVQRCAQPEVGWIPVQIKVENELLGKKRSAFSFSSHFDEVVNLSDAFLVLASSKDCQIQAFQLKKRPIWGIQAHPEINISNAQIFLEKCISLNLETKPFFENALRSAPKDSGLIRSIVKSFLVAREIE</sequence>
<gene>
    <name evidence="2" type="ORF">LCGC14_0802650</name>
</gene>
<proteinExistence type="predicted"/>
<dbReference type="Pfam" id="PF00117">
    <property type="entry name" value="GATase"/>
    <property type="match status" value="1"/>
</dbReference>
<dbReference type="InterPro" id="IPR044992">
    <property type="entry name" value="ChyE-like"/>
</dbReference>
<accession>A0A0F9Q937</accession>
<dbReference type="PROSITE" id="PS51273">
    <property type="entry name" value="GATASE_TYPE_1"/>
    <property type="match status" value="1"/>
</dbReference>
<feature type="domain" description="Glutamine amidotransferase" evidence="1">
    <location>
        <begin position="10"/>
        <end position="186"/>
    </location>
</feature>
<reference evidence="2" key="1">
    <citation type="journal article" date="2015" name="Nature">
        <title>Complex archaea that bridge the gap between prokaryotes and eukaryotes.</title>
        <authorList>
            <person name="Spang A."/>
            <person name="Saw J.H."/>
            <person name="Jorgensen S.L."/>
            <person name="Zaremba-Niedzwiedzka K."/>
            <person name="Martijn J."/>
            <person name="Lind A.E."/>
            <person name="van Eijk R."/>
            <person name="Schleper C."/>
            <person name="Guy L."/>
            <person name="Ettema T.J."/>
        </authorList>
    </citation>
    <scope>NUCLEOTIDE SEQUENCE</scope>
</reference>